<dbReference type="SUPFAM" id="SSF53448">
    <property type="entry name" value="Nucleotide-diphospho-sugar transferases"/>
    <property type="match status" value="1"/>
</dbReference>
<dbReference type="PANTHER" id="PTHR43646:SF3">
    <property type="entry name" value="SLR1566 PROTEIN"/>
    <property type="match status" value="1"/>
</dbReference>
<dbReference type="InterPro" id="IPR001173">
    <property type="entry name" value="Glyco_trans_2-like"/>
</dbReference>
<dbReference type="GO" id="GO:0016740">
    <property type="term" value="F:transferase activity"/>
    <property type="evidence" value="ECO:0007669"/>
    <property type="project" value="UniProtKB-KW"/>
</dbReference>
<dbReference type="PANTHER" id="PTHR43646">
    <property type="entry name" value="GLYCOSYLTRANSFERASE"/>
    <property type="match status" value="1"/>
</dbReference>
<dbReference type="RefSeq" id="WP_126865916.1">
    <property type="nucleotide sequence ID" value="NZ_JAUSTX010000019.1"/>
</dbReference>
<protein>
    <submittedName>
        <fullName evidence="3">Glycosyltransferase</fullName>
    </submittedName>
</protein>
<dbReference type="Gene3D" id="3.90.550.10">
    <property type="entry name" value="Spore Coat Polysaccharide Biosynthesis Protein SpsA, Chain A"/>
    <property type="match status" value="1"/>
</dbReference>
<keyword evidence="1" id="KW-0472">Membrane</keyword>
<sequence length="373" mass="41788">MHIMLFLAIILTLVGLVSGTLMFWSLSRPKANEESTDIPYVSIIIPARNEANRLPHLLKSLNSQTWQTFEILVVDDASEDHTAAVATEYGATVLNNKEAVGGTTSGKSLACAYGAKHATGEWLLFLDADVKFVHKSSLKKLLSAYQEQHAKGILSVQPFHQMEKAYEQLSAVFNIIVLTGINVFTIWKQKFKTAGSFGPCILCDKESYLFSGGHELAKNSIMDDFALSENFTANKLPVRNFAGKGMITFRMYPEGMGQLIEGWTKTLATASQSTHWFVMLLINVWIAGALSVASLPVASIRRDNTVLIGISIVLYLLYGLHFLFLTRRVGNFSCWVVIFFPLLFIFFIALFMYSLYRTHISRSVMWKGRKIKM</sequence>
<dbReference type="EMBL" id="RYZZ01000027">
    <property type="protein sequence ID" value="RUQ27339.1"/>
    <property type="molecule type" value="Genomic_DNA"/>
</dbReference>
<dbReference type="Pfam" id="PF00535">
    <property type="entry name" value="Glycos_transf_2"/>
    <property type="match status" value="1"/>
</dbReference>
<keyword evidence="1" id="KW-0812">Transmembrane</keyword>
<proteinExistence type="predicted"/>
<comment type="caution">
    <text evidence="3">The sequence shown here is derived from an EMBL/GenBank/DDBJ whole genome shotgun (WGS) entry which is preliminary data.</text>
</comment>
<evidence type="ECO:0000313" key="3">
    <source>
        <dbReference type="EMBL" id="RUQ27339.1"/>
    </source>
</evidence>
<keyword evidence="4" id="KW-1185">Reference proteome</keyword>
<dbReference type="InterPro" id="IPR029044">
    <property type="entry name" value="Nucleotide-diphossugar_trans"/>
</dbReference>
<keyword evidence="3" id="KW-0808">Transferase</keyword>
<keyword evidence="1" id="KW-1133">Transmembrane helix</keyword>
<evidence type="ECO:0000313" key="4">
    <source>
        <dbReference type="Proteomes" id="UP000267430"/>
    </source>
</evidence>
<dbReference type="OrthoDB" id="9806525at2"/>
<feature type="domain" description="Glycosyltransferase 2-like" evidence="2">
    <location>
        <begin position="42"/>
        <end position="170"/>
    </location>
</feature>
<evidence type="ECO:0000256" key="1">
    <source>
        <dbReference type="SAM" id="Phobius"/>
    </source>
</evidence>
<dbReference type="AlphaFoldDB" id="A0A3S0UB17"/>
<organism evidence="3 4">
    <name type="scientific">Peribacillus cavernae</name>
    <dbReference type="NCBI Taxonomy" id="1674310"/>
    <lineage>
        <taxon>Bacteria</taxon>
        <taxon>Bacillati</taxon>
        <taxon>Bacillota</taxon>
        <taxon>Bacilli</taxon>
        <taxon>Bacillales</taxon>
        <taxon>Bacillaceae</taxon>
        <taxon>Peribacillus</taxon>
    </lineage>
</organism>
<dbReference type="Proteomes" id="UP000267430">
    <property type="component" value="Unassembled WGS sequence"/>
</dbReference>
<dbReference type="CDD" id="cd00761">
    <property type="entry name" value="Glyco_tranf_GTA_type"/>
    <property type="match status" value="1"/>
</dbReference>
<accession>A0A3S0UB17</accession>
<gene>
    <name evidence="3" type="ORF">ELQ35_15840</name>
</gene>
<evidence type="ECO:0000259" key="2">
    <source>
        <dbReference type="Pfam" id="PF00535"/>
    </source>
</evidence>
<feature type="transmembrane region" description="Helical" evidence="1">
    <location>
        <begin position="276"/>
        <end position="298"/>
    </location>
</feature>
<reference evidence="3 4" key="1">
    <citation type="submission" date="2018-12" db="EMBL/GenBank/DDBJ databases">
        <title>Bacillus chawlae sp. nov., Bacillus glennii sp. nov., and Bacillus saganii sp. nov. Isolated from the Vehicle Assembly Building at Kennedy Space Center where the Viking Spacecraft were Assembled.</title>
        <authorList>
            <person name="Seuylemezian A."/>
            <person name="Vaishampayan P."/>
        </authorList>
    </citation>
    <scope>NUCLEOTIDE SEQUENCE [LARGE SCALE GENOMIC DNA]</scope>
    <source>
        <strain evidence="3 4">L5</strain>
    </source>
</reference>
<name>A0A3S0UB17_9BACI</name>
<feature type="transmembrane region" description="Helical" evidence="1">
    <location>
        <begin position="336"/>
        <end position="356"/>
    </location>
</feature>
<feature type="transmembrane region" description="Helical" evidence="1">
    <location>
        <begin position="305"/>
        <end position="324"/>
    </location>
</feature>